<dbReference type="eggNOG" id="ENOG502RPY1">
    <property type="taxonomic scope" value="Eukaryota"/>
</dbReference>
<feature type="compositionally biased region" description="Low complexity" evidence="1">
    <location>
        <begin position="184"/>
        <end position="195"/>
    </location>
</feature>
<proteinExistence type="predicted"/>
<sequence length="223" mass="21702">MDCEADNYAYGCQYPNAVAITSSTLEDNFITYDYYSTTTTAGLATATTTAGSGAATTGSSSSTTKGTTSTPIAAGATDTSSSGSSGGSSSGGGDSSSSSSSLSSFNSLSEGAISGIGIGAVGGAVISVPCSSSSCARPDPSLIPPGGGYHAAVIPLRVAAVTAAEAVASPSLRHNELDGESFLAPTPTATSSAPPQFVSPASLQSSPGYTAANAALWQQQLIQ</sequence>
<gene>
    <name evidence="2" type="ORF">F503_05901</name>
</gene>
<feature type="region of interest" description="Disordered" evidence="1">
    <location>
        <begin position="178"/>
        <end position="201"/>
    </location>
</feature>
<reference evidence="2 3" key="1">
    <citation type="journal article" date="2013" name="BMC Genomics">
        <title>The genome and transcriptome of the pine saprophyte Ophiostoma piceae, and a comparison with the bark beetle-associated pine pathogen Grosmannia clavigera.</title>
        <authorList>
            <person name="Haridas S."/>
            <person name="Wang Y."/>
            <person name="Lim L."/>
            <person name="Massoumi Alamouti S."/>
            <person name="Jackman S."/>
            <person name="Docking R."/>
            <person name="Robertson G."/>
            <person name="Birol I."/>
            <person name="Bohlmann J."/>
            <person name="Breuil C."/>
        </authorList>
    </citation>
    <scope>NUCLEOTIDE SEQUENCE [LARGE SCALE GENOMIC DNA]</scope>
    <source>
        <strain evidence="2 3">UAMH 11346</strain>
    </source>
</reference>
<dbReference type="HOGENOM" id="CLU_1240454_0_0_1"/>
<name>S3CFB7_OPHP1</name>
<dbReference type="AlphaFoldDB" id="S3CFB7"/>
<feature type="compositionally biased region" description="Low complexity" evidence="1">
    <location>
        <begin position="50"/>
        <end position="70"/>
    </location>
</feature>
<keyword evidence="3" id="KW-1185">Reference proteome</keyword>
<protein>
    <submittedName>
        <fullName evidence="2">Uncharacterized protein</fullName>
    </submittedName>
</protein>
<dbReference type="EMBL" id="KE148146">
    <property type="protein sequence ID" value="EPE10806.1"/>
    <property type="molecule type" value="Genomic_DNA"/>
</dbReference>
<feature type="compositionally biased region" description="Gly residues" evidence="1">
    <location>
        <begin position="84"/>
        <end position="94"/>
    </location>
</feature>
<dbReference type="Proteomes" id="UP000016923">
    <property type="component" value="Unassembled WGS sequence"/>
</dbReference>
<dbReference type="VEuPathDB" id="FungiDB:F503_05901"/>
<evidence type="ECO:0000313" key="3">
    <source>
        <dbReference type="Proteomes" id="UP000016923"/>
    </source>
</evidence>
<organism evidence="2 3">
    <name type="scientific">Ophiostoma piceae (strain UAMH 11346)</name>
    <name type="common">Sap stain fungus</name>
    <dbReference type="NCBI Taxonomy" id="1262450"/>
    <lineage>
        <taxon>Eukaryota</taxon>
        <taxon>Fungi</taxon>
        <taxon>Dikarya</taxon>
        <taxon>Ascomycota</taxon>
        <taxon>Pezizomycotina</taxon>
        <taxon>Sordariomycetes</taxon>
        <taxon>Sordariomycetidae</taxon>
        <taxon>Ophiostomatales</taxon>
        <taxon>Ophiostomataceae</taxon>
        <taxon>Ophiostoma</taxon>
    </lineage>
</organism>
<feature type="region of interest" description="Disordered" evidence="1">
    <location>
        <begin position="50"/>
        <end position="101"/>
    </location>
</feature>
<evidence type="ECO:0000256" key="1">
    <source>
        <dbReference type="SAM" id="MobiDB-lite"/>
    </source>
</evidence>
<evidence type="ECO:0000313" key="2">
    <source>
        <dbReference type="EMBL" id="EPE10806.1"/>
    </source>
</evidence>
<accession>S3CFB7</accession>